<dbReference type="Pfam" id="PF06863">
    <property type="entry name" value="DUF1254"/>
    <property type="match status" value="1"/>
</dbReference>
<dbReference type="SUPFAM" id="SSF160935">
    <property type="entry name" value="VPA0735-like"/>
    <property type="match status" value="1"/>
</dbReference>
<evidence type="ECO:0000259" key="2">
    <source>
        <dbReference type="Pfam" id="PF06863"/>
    </source>
</evidence>
<dbReference type="RefSeq" id="WP_271636677.1">
    <property type="nucleotide sequence ID" value="NZ_CP094970.1"/>
</dbReference>
<protein>
    <submittedName>
        <fullName evidence="3">DUF1254 domain-containing protein</fullName>
    </submittedName>
</protein>
<feature type="domain" description="DUF1254" evidence="2">
    <location>
        <begin position="43"/>
        <end position="172"/>
    </location>
</feature>
<organism evidence="3 4">
    <name type="scientific">Solicola gregarius</name>
    <dbReference type="NCBI Taxonomy" id="2908642"/>
    <lineage>
        <taxon>Bacteria</taxon>
        <taxon>Bacillati</taxon>
        <taxon>Actinomycetota</taxon>
        <taxon>Actinomycetes</taxon>
        <taxon>Propionibacteriales</taxon>
        <taxon>Nocardioidaceae</taxon>
        <taxon>Solicola</taxon>
    </lineage>
</organism>
<proteinExistence type="predicted"/>
<dbReference type="InterPro" id="IPR037050">
    <property type="entry name" value="DUF1254_sf"/>
</dbReference>
<dbReference type="InterPro" id="IPR010679">
    <property type="entry name" value="DUF1254"/>
</dbReference>
<name>A0AA46TNN0_9ACTN</name>
<dbReference type="Pfam" id="PF06742">
    <property type="entry name" value="DUF1214"/>
    <property type="match status" value="1"/>
</dbReference>
<dbReference type="EMBL" id="CP094970">
    <property type="protein sequence ID" value="UYM07703.1"/>
    <property type="molecule type" value="Genomic_DNA"/>
</dbReference>
<reference evidence="3" key="1">
    <citation type="submission" date="2022-01" db="EMBL/GenBank/DDBJ databases">
        <title>Nocardioidaceae gen. sp. A5X3R13.</title>
        <authorList>
            <person name="Lopez Marin M.A."/>
            <person name="Uhlik O."/>
        </authorList>
    </citation>
    <scope>NUCLEOTIDE SEQUENCE</scope>
    <source>
        <strain evidence="3">A5X3R13</strain>
    </source>
</reference>
<feature type="domain" description="DUF1214" evidence="1">
    <location>
        <begin position="319"/>
        <end position="428"/>
    </location>
</feature>
<dbReference type="InterPro" id="IPR037049">
    <property type="entry name" value="DUF1214_C_sf"/>
</dbReference>
<dbReference type="Gene3D" id="2.60.40.1610">
    <property type="entry name" value="Domain of unknown function DUF1254"/>
    <property type="match status" value="1"/>
</dbReference>
<dbReference type="KEGG" id="sgrg:L0C25_11720"/>
<sequence>MDDDKRADLAAEAFVYGFALAFDLDEVDRFVRNGVGSVPPSPFNTFGHATRLAGPDDEFVSINNDTLYSIAQVDLSGGPVRLDVPDARGLYYVLQFIDAWTNNFAYVGHRATGTSAGSFVLLPPNADNDEFTDAQVIRFPTDLATIAGRWAVDGDDDLPAVQALQAELTLTPLGDGPTRGLPEPAASVPDDLAFFERLRVRMQAFPPAERDIKYHQRFEPLGLLAPESPYVDPDPTLRAALQAGLERGQAGMEQALKHNRSPRHNGWSLTYHLFDYNLDFFEIGALDEPAWRLDIEPRDRYLERALAARGGLWGNHGYEAAYAMVYVDGDGDQLDGAHSYELRFEQPPPVGAFWSVTMYDATDFYLVANPINRYSVGDRTPGLHLDPDGSMTIRMQSHEPTDPAARANWLPTPAGAFRPILRMYEPDEAVFDGRYELPPITKAG</sequence>
<accession>A0AA46TNN0</accession>
<dbReference type="AlphaFoldDB" id="A0AA46TNN0"/>
<dbReference type="Proteomes" id="UP001164390">
    <property type="component" value="Chromosome"/>
</dbReference>
<dbReference type="PANTHER" id="PTHR36509:SF2">
    <property type="entry name" value="BLL3101 PROTEIN"/>
    <property type="match status" value="1"/>
</dbReference>
<evidence type="ECO:0000313" key="4">
    <source>
        <dbReference type="Proteomes" id="UP001164390"/>
    </source>
</evidence>
<evidence type="ECO:0000313" key="3">
    <source>
        <dbReference type="EMBL" id="UYM07703.1"/>
    </source>
</evidence>
<evidence type="ECO:0000259" key="1">
    <source>
        <dbReference type="Pfam" id="PF06742"/>
    </source>
</evidence>
<dbReference type="PANTHER" id="PTHR36509">
    <property type="entry name" value="BLL3101 PROTEIN"/>
    <property type="match status" value="1"/>
</dbReference>
<dbReference type="Gene3D" id="2.60.120.600">
    <property type="entry name" value="Domain of unknown function DUF1214, C-terminal domain"/>
    <property type="match status" value="1"/>
</dbReference>
<dbReference type="InterPro" id="IPR010621">
    <property type="entry name" value="DUF1214"/>
</dbReference>
<gene>
    <name evidence="3" type="ORF">L0C25_11720</name>
</gene>
<keyword evidence="4" id="KW-1185">Reference proteome</keyword>